<protein>
    <submittedName>
        <fullName evidence="1">Uncharacterized protein</fullName>
    </submittedName>
</protein>
<dbReference type="AlphaFoldDB" id="H8X8Y1"/>
<evidence type="ECO:0000313" key="1">
    <source>
        <dbReference type="EMBL" id="CCG24279.1"/>
    </source>
</evidence>
<dbReference type="OrthoDB" id="4019058at2759"/>
<dbReference type="EMBL" id="HE681724">
    <property type="protein sequence ID" value="CCG24279.1"/>
    <property type="molecule type" value="Genomic_DNA"/>
</dbReference>
<keyword evidence="2" id="KW-1185">Reference proteome</keyword>
<dbReference type="GeneID" id="14541360"/>
<organism evidence="1 2">
    <name type="scientific">Candida orthopsilosis (strain 90-125)</name>
    <name type="common">Yeast</name>
    <dbReference type="NCBI Taxonomy" id="1136231"/>
    <lineage>
        <taxon>Eukaryota</taxon>
        <taxon>Fungi</taxon>
        <taxon>Dikarya</taxon>
        <taxon>Ascomycota</taxon>
        <taxon>Saccharomycotina</taxon>
        <taxon>Pichiomycetes</taxon>
        <taxon>Debaryomycetaceae</taxon>
        <taxon>Candida/Lodderomyces clade</taxon>
        <taxon>Candida</taxon>
    </lineage>
</organism>
<proteinExistence type="predicted"/>
<gene>
    <name evidence="1" type="ORF">CORT_0F00500</name>
</gene>
<name>H8X8Y1_CANO9</name>
<accession>H8X8Y1</accession>
<evidence type="ECO:0000313" key="2">
    <source>
        <dbReference type="Proteomes" id="UP000005018"/>
    </source>
</evidence>
<dbReference type="eggNOG" id="ENOG502RQJQ">
    <property type="taxonomic scope" value="Eukaryota"/>
</dbReference>
<dbReference type="KEGG" id="cot:CORT_0F00500"/>
<reference evidence="1 2" key="1">
    <citation type="journal article" date="2012" name="PLoS ONE">
        <title>Sequence and analysis of the genome of the pathogenic yeast Candida orthopsilosis.</title>
        <authorList>
            <person name="Riccombeni A."/>
            <person name="Vidanes G."/>
            <person name="Proux-Wera E."/>
            <person name="Wolfe K.H."/>
            <person name="Butler G."/>
        </authorList>
    </citation>
    <scope>NUCLEOTIDE SEQUENCE [LARGE SCALE GENOMIC DNA]</scope>
    <source>
        <strain evidence="1 2">Co 90-125</strain>
    </source>
</reference>
<dbReference type="HOGENOM" id="CLU_882769_0_0_1"/>
<sequence length="302" mass="35008">MEQHQALTLVDLPHHAISKIIYERWNMDNKYQHVLSILFTCKQIYYEHYHILYMLRPLVLGKAENSTSSKDLQKLIQIRACCKIRKIYVVRPSKSLISQVEMFPNLKTASISTSLKDLLNIVYKLPPTVTELNLCLTKNGLRATTTEILNVPTFKLKRLKFSSVCCIRRTRFSSFYDTIMGPITRITTDPNYYKRSSPGKLVCNLLARLIKDNISTLVMLDFETVHFDQINLVLKELIFNFGSPNRLQVIKVNQLGSDQNTTYKLIDICKELHFTNNHLGLKYIIQKKEEGLIQKIVATKRP</sequence>
<dbReference type="RefSeq" id="XP_003870409.1">
    <property type="nucleotide sequence ID" value="XM_003870360.1"/>
</dbReference>
<dbReference type="Proteomes" id="UP000005018">
    <property type="component" value="Chromosome 6"/>
</dbReference>